<dbReference type="CDD" id="cd04301">
    <property type="entry name" value="NAT_SF"/>
    <property type="match status" value="1"/>
</dbReference>
<dbReference type="PANTHER" id="PTHR42791:SF2">
    <property type="entry name" value="N-ACETYLTRANSFERASE DOMAIN-CONTAINING PROTEIN"/>
    <property type="match status" value="1"/>
</dbReference>
<organism evidence="3 4">
    <name type="scientific">Aspergillus pseudoustus</name>
    <dbReference type="NCBI Taxonomy" id="1810923"/>
    <lineage>
        <taxon>Eukaryota</taxon>
        <taxon>Fungi</taxon>
        <taxon>Dikarya</taxon>
        <taxon>Ascomycota</taxon>
        <taxon>Pezizomycotina</taxon>
        <taxon>Eurotiomycetes</taxon>
        <taxon>Eurotiomycetidae</taxon>
        <taxon>Eurotiales</taxon>
        <taxon>Aspergillaceae</taxon>
        <taxon>Aspergillus</taxon>
        <taxon>Aspergillus subgen. Nidulantes</taxon>
    </lineage>
</organism>
<dbReference type="Pfam" id="PF00583">
    <property type="entry name" value="Acetyltransf_1"/>
    <property type="match status" value="1"/>
</dbReference>
<feature type="domain" description="N-acetyltransferase" evidence="2">
    <location>
        <begin position="79"/>
        <end position="223"/>
    </location>
</feature>
<reference evidence="3 4" key="1">
    <citation type="submission" date="2024-07" db="EMBL/GenBank/DDBJ databases">
        <title>Section-level genome sequencing and comparative genomics of Aspergillus sections Usti and Cavernicolus.</title>
        <authorList>
            <consortium name="Lawrence Berkeley National Laboratory"/>
            <person name="Nybo J.L."/>
            <person name="Vesth T.C."/>
            <person name="Theobald S."/>
            <person name="Frisvad J.C."/>
            <person name="Larsen T.O."/>
            <person name="Kjaerboelling I."/>
            <person name="Rothschild-Mancinelli K."/>
            <person name="Lyhne E.K."/>
            <person name="Kogle M.E."/>
            <person name="Barry K."/>
            <person name="Clum A."/>
            <person name="Na H."/>
            <person name="Ledsgaard L."/>
            <person name="Lin J."/>
            <person name="Lipzen A."/>
            <person name="Kuo A."/>
            <person name="Riley R."/>
            <person name="Mondo S."/>
            <person name="Labutti K."/>
            <person name="Haridas S."/>
            <person name="Pangalinan J."/>
            <person name="Salamov A.A."/>
            <person name="Simmons B.A."/>
            <person name="Magnuson J.K."/>
            <person name="Chen J."/>
            <person name="Drula E."/>
            <person name="Henrissat B."/>
            <person name="Wiebenga A."/>
            <person name="Lubbers R.J."/>
            <person name="Gomes A.C."/>
            <person name="Makela M.R."/>
            <person name="Stajich J."/>
            <person name="Grigoriev I.V."/>
            <person name="Mortensen U.H."/>
            <person name="De Vries R.P."/>
            <person name="Baker S.E."/>
            <person name="Andersen M.R."/>
        </authorList>
    </citation>
    <scope>NUCLEOTIDE SEQUENCE [LARGE SCALE GENOMIC DNA]</scope>
    <source>
        <strain evidence="3 4">CBS 123904</strain>
    </source>
</reference>
<gene>
    <name evidence="3" type="ORF">BJY01DRAFT_259765</name>
</gene>
<feature type="region of interest" description="Disordered" evidence="1">
    <location>
        <begin position="48"/>
        <end position="67"/>
    </location>
</feature>
<dbReference type="EMBL" id="JBFXLU010000234">
    <property type="protein sequence ID" value="KAL2833958.1"/>
    <property type="molecule type" value="Genomic_DNA"/>
</dbReference>
<sequence length="229" mass="25809">MASASPSPSFTITPLIPPQYPSAFTLADTCFAALDTLLFTSYPPSPTSIKTRTQSRIRRLSQQNPPPRMFKALDTETRQIIRIAHWTIHESDEEIVGASVPEMSRDAGREFYTMVNENKREVLRVDVPVRGVYGRKDVDIVKMCARVELETVFVHPGYRRRGVVSALLEWGIARAERLGLPVYLEATEEETPLYERRGFAVVTEVRFDAAEFGGQGWCEYTACSSLECV</sequence>
<accession>A0ABR4J1M6</accession>
<dbReference type="Proteomes" id="UP001610446">
    <property type="component" value="Unassembled WGS sequence"/>
</dbReference>
<dbReference type="Gene3D" id="3.40.630.30">
    <property type="match status" value="1"/>
</dbReference>
<protein>
    <recommendedName>
        <fullName evidence="2">N-acetyltransferase domain-containing protein</fullName>
    </recommendedName>
</protein>
<proteinExistence type="predicted"/>
<dbReference type="InterPro" id="IPR000182">
    <property type="entry name" value="GNAT_dom"/>
</dbReference>
<dbReference type="SUPFAM" id="SSF55729">
    <property type="entry name" value="Acyl-CoA N-acyltransferases (Nat)"/>
    <property type="match status" value="1"/>
</dbReference>
<dbReference type="InterPro" id="IPR016181">
    <property type="entry name" value="Acyl_CoA_acyltransferase"/>
</dbReference>
<evidence type="ECO:0000313" key="4">
    <source>
        <dbReference type="Proteomes" id="UP001610446"/>
    </source>
</evidence>
<comment type="caution">
    <text evidence="3">The sequence shown here is derived from an EMBL/GenBank/DDBJ whole genome shotgun (WGS) entry which is preliminary data.</text>
</comment>
<evidence type="ECO:0000313" key="3">
    <source>
        <dbReference type="EMBL" id="KAL2833958.1"/>
    </source>
</evidence>
<dbReference type="InterPro" id="IPR052523">
    <property type="entry name" value="Trichothecene_AcTrans"/>
</dbReference>
<dbReference type="PROSITE" id="PS51186">
    <property type="entry name" value="GNAT"/>
    <property type="match status" value="1"/>
</dbReference>
<keyword evidence="4" id="KW-1185">Reference proteome</keyword>
<evidence type="ECO:0000259" key="2">
    <source>
        <dbReference type="PROSITE" id="PS51186"/>
    </source>
</evidence>
<dbReference type="PANTHER" id="PTHR42791">
    <property type="entry name" value="GNAT FAMILY ACETYLTRANSFERASE"/>
    <property type="match status" value="1"/>
</dbReference>
<evidence type="ECO:0000256" key="1">
    <source>
        <dbReference type="SAM" id="MobiDB-lite"/>
    </source>
</evidence>
<name>A0ABR4J1M6_9EURO</name>